<evidence type="ECO:0000256" key="4">
    <source>
        <dbReference type="ARBA" id="ARBA00023002"/>
    </source>
</evidence>
<proteinExistence type="inferred from homology"/>
<dbReference type="InterPro" id="IPR000415">
    <property type="entry name" value="Nitroreductase-like"/>
</dbReference>
<comment type="caution">
    <text evidence="6">The sequence shown here is derived from an EMBL/GenBank/DDBJ whole genome shotgun (WGS) entry which is preliminary data.</text>
</comment>
<organism evidence="6 7">
    <name type="scientific">Deinococcus lacus</name>
    <dbReference type="NCBI Taxonomy" id="392561"/>
    <lineage>
        <taxon>Bacteria</taxon>
        <taxon>Thermotogati</taxon>
        <taxon>Deinococcota</taxon>
        <taxon>Deinococci</taxon>
        <taxon>Deinococcales</taxon>
        <taxon>Deinococcaceae</taxon>
        <taxon>Deinococcus</taxon>
    </lineage>
</organism>
<dbReference type="Pfam" id="PF00881">
    <property type="entry name" value="Nitroreductase"/>
    <property type="match status" value="1"/>
</dbReference>
<evidence type="ECO:0000256" key="1">
    <source>
        <dbReference type="ARBA" id="ARBA00008366"/>
    </source>
</evidence>
<keyword evidence="3" id="KW-0288">FMN</keyword>
<evidence type="ECO:0000259" key="5">
    <source>
        <dbReference type="Pfam" id="PF00881"/>
    </source>
</evidence>
<dbReference type="PIRSF" id="PIRSF005426">
    <property type="entry name" value="Frp"/>
    <property type="match status" value="1"/>
</dbReference>
<evidence type="ECO:0000256" key="3">
    <source>
        <dbReference type="ARBA" id="ARBA00022643"/>
    </source>
</evidence>
<sequence>MRHDFATDLRASSGFFSAHRTVRQYATGPGDQPIQLPPDHLETLLYAAQRAPTDATAQLYSVIRITDPEQRARLAALTENAHLATASETFVLCADTRRVARLLEAAGYQPGHWPAVGVHFGVGDAVMAGQNLLIAAEMLGYQGCWVGGVLNNLPAVTQALELPEGVFAFAALTIGIPAEEPPCAPGYRATWLFTPMSTATPTYRSCCAA</sequence>
<feature type="domain" description="Nitroreductase" evidence="5">
    <location>
        <begin position="32"/>
        <end position="175"/>
    </location>
</feature>
<evidence type="ECO:0000313" key="6">
    <source>
        <dbReference type="EMBL" id="MFC6591047.1"/>
    </source>
</evidence>
<dbReference type="Gene3D" id="3.40.109.10">
    <property type="entry name" value="NADH Oxidase"/>
    <property type="match status" value="1"/>
</dbReference>
<keyword evidence="4" id="KW-0560">Oxidoreductase</keyword>
<reference evidence="7" key="1">
    <citation type="journal article" date="2019" name="Int. J. Syst. Evol. Microbiol.">
        <title>The Global Catalogue of Microorganisms (GCM) 10K type strain sequencing project: providing services to taxonomists for standard genome sequencing and annotation.</title>
        <authorList>
            <consortium name="The Broad Institute Genomics Platform"/>
            <consortium name="The Broad Institute Genome Sequencing Center for Infectious Disease"/>
            <person name="Wu L."/>
            <person name="Ma J."/>
        </authorList>
    </citation>
    <scope>NUCLEOTIDE SEQUENCE [LARGE SCALE GENOMIC DNA]</scope>
    <source>
        <strain evidence="7">CGMCC 1.15772</strain>
    </source>
</reference>
<comment type="similarity">
    <text evidence="1">Belongs to the flavin oxidoreductase frp family.</text>
</comment>
<gene>
    <name evidence="6" type="ORF">ACFP81_02695</name>
</gene>
<evidence type="ECO:0000256" key="2">
    <source>
        <dbReference type="ARBA" id="ARBA00022630"/>
    </source>
</evidence>
<keyword evidence="2" id="KW-0285">Flavoprotein</keyword>
<dbReference type="Proteomes" id="UP001596297">
    <property type="component" value="Unassembled WGS sequence"/>
</dbReference>
<protein>
    <submittedName>
        <fullName evidence="6">Nitroreductase family protein</fullName>
    </submittedName>
</protein>
<dbReference type="InterPro" id="IPR029479">
    <property type="entry name" value="Nitroreductase"/>
</dbReference>
<keyword evidence="7" id="KW-1185">Reference proteome</keyword>
<dbReference type="RefSeq" id="WP_380082053.1">
    <property type="nucleotide sequence ID" value="NZ_JBHSWD010000001.1"/>
</dbReference>
<accession>A0ABW1YCU1</accession>
<dbReference type="PANTHER" id="PTHR43425:SF2">
    <property type="entry name" value="OXYGEN-INSENSITIVE NADPH NITROREDUCTASE"/>
    <property type="match status" value="1"/>
</dbReference>
<name>A0ABW1YCU1_9DEIO</name>
<dbReference type="InterPro" id="IPR016446">
    <property type="entry name" value="Flavin_OxRdtase_Frp"/>
</dbReference>
<evidence type="ECO:0000313" key="7">
    <source>
        <dbReference type="Proteomes" id="UP001596297"/>
    </source>
</evidence>
<dbReference type="SUPFAM" id="SSF55469">
    <property type="entry name" value="FMN-dependent nitroreductase-like"/>
    <property type="match status" value="1"/>
</dbReference>
<dbReference type="EMBL" id="JBHSWD010000001">
    <property type="protein sequence ID" value="MFC6591047.1"/>
    <property type="molecule type" value="Genomic_DNA"/>
</dbReference>
<dbReference type="PANTHER" id="PTHR43425">
    <property type="entry name" value="OXYGEN-INSENSITIVE NADPH NITROREDUCTASE"/>
    <property type="match status" value="1"/>
</dbReference>